<dbReference type="Proteomes" id="UP000075635">
    <property type="component" value="Unassembled WGS sequence"/>
</dbReference>
<dbReference type="PANTHER" id="PTHR43877:SF2">
    <property type="entry name" value="AMINOALKYLPHOSPHONATE N-ACETYLTRANSFERASE-RELATED"/>
    <property type="match status" value="1"/>
</dbReference>
<feature type="domain" description="N-acetyltransferase" evidence="3">
    <location>
        <begin position="4"/>
        <end position="149"/>
    </location>
</feature>
<proteinExistence type="predicted"/>
<evidence type="ECO:0000256" key="1">
    <source>
        <dbReference type="ARBA" id="ARBA00022679"/>
    </source>
</evidence>
<evidence type="ECO:0000313" key="5">
    <source>
        <dbReference type="Proteomes" id="UP000075635"/>
    </source>
</evidence>
<dbReference type="Gene3D" id="3.40.630.30">
    <property type="match status" value="1"/>
</dbReference>
<dbReference type="SUPFAM" id="SSF55729">
    <property type="entry name" value="Acyl-CoA N-acyltransferases (Nat)"/>
    <property type="match status" value="1"/>
</dbReference>
<organism evidence="4 5">
    <name type="scientific">Sorangium cellulosum</name>
    <name type="common">Polyangium cellulosum</name>
    <dbReference type="NCBI Taxonomy" id="56"/>
    <lineage>
        <taxon>Bacteria</taxon>
        <taxon>Pseudomonadati</taxon>
        <taxon>Myxococcota</taxon>
        <taxon>Polyangia</taxon>
        <taxon>Polyangiales</taxon>
        <taxon>Polyangiaceae</taxon>
        <taxon>Sorangium</taxon>
    </lineage>
</organism>
<dbReference type="CDD" id="cd04301">
    <property type="entry name" value="NAT_SF"/>
    <property type="match status" value="1"/>
</dbReference>
<sequence>MSRLVARRAVPDDYEHFARLFVELDTGNAVLPRDRWEGAMARDTLFLEEARGAARGEVVAYAYVQPLRGIGYVRHVVVAPPHRGRGVGGAVMQAIAAHLHGRGCTRWCLNVKPDNTAAVRLYRSVGMEHAYTMTTFQLAWDAVARLPRPSRPVVARPAQPSDDAALEAAFALLPGQVAEARGRGGLVLLCLVDPTAPDAPPLGFANFDAFLPGAFPFRVAAPGLAAPLLDALRPHAPREPGALLVTVEDDDALVSALRGVGAAVQLVGAHFRGEIPRDG</sequence>
<dbReference type="PANTHER" id="PTHR43877">
    <property type="entry name" value="AMINOALKYLPHOSPHONATE N-ACETYLTRANSFERASE-RELATED-RELATED"/>
    <property type="match status" value="1"/>
</dbReference>
<keyword evidence="2" id="KW-0012">Acyltransferase</keyword>
<dbReference type="PROSITE" id="PS51186">
    <property type="entry name" value="GNAT"/>
    <property type="match status" value="1"/>
</dbReference>
<evidence type="ECO:0000256" key="2">
    <source>
        <dbReference type="ARBA" id="ARBA00023315"/>
    </source>
</evidence>
<dbReference type="InterPro" id="IPR000182">
    <property type="entry name" value="GNAT_dom"/>
</dbReference>
<dbReference type="GO" id="GO:0016747">
    <property type="term" value="F:acyltransferase activity, transferring groups other than amino-acyl groups"/>
    <property type="evidence" value="ECO:0007669"/>
    <property type="project" value="InterPro"/>
</dbReference>
<keyword evidence="1" id="KW-0808">Transferase</keyword>
<gene>
    <name evidence="4" type="ORF">BE17_32195</name>
</gene>
<dbReference type="AlphaFoldDB" id="A0A150RK75"/>
<evidence type="ECO:0000259" key="3">
    <source>
        <dbReference type="PROSITE" id="PS51186"/>
    </source>
</evidence>
<dbReference type="InterPro" id="IPR016181">
    <property type="entry name" value="Acyl_CoA_acyltransferase"/>
</dbReference>
<comment type="caution">
    <text evidence="4">The sequence shown here is derived from an EMBL/GenBank/DDBJ whole genome shotgun (WGS) entry which is preliminary data.</text>
</comment>
<dbReference type="EMBL" id="JEMB01002507">
    <property type="protein sequence ID" value="KYF80667.1"/>
    <property type="molecule type" value="Genomic_DNA"/>
</dbReference>
<name>A0A150RK75_SORCE</name>
<protein>
    <recommendedName>
        <fullName evidence="3">N-acetyltransferase domain-containing protein</fullName>
    </recommendedName>
</protein>
<dbReference type="InterPro" id="IPR050832">
    <property type="entry name" value="Bact_Acetyltransf"/>
</dbReference>
<accession>A0A150RK75</accession>
<dbReference type="Pfam" id="PF00583">
    <property type="entry name" value="Acetyltransf_1"/>
    <property type="match status" value="1"/>
</dbReference>
<reference evidence="4 5" key="1">
    <citation type="submission" date="2014-02" db="EMBL/GenBank/DDBJ databases">
        <title>The small core and large imbalanced accessory genome model reveals a collaborative survival strategy of Sorangium cellulosum strains in nature.</title>
        <authorList>
            <person name="Han K."/>
            <person name="Peng R."/>
            <person name="Blom J."/>
            <person name="Li Y.-Z."/>
        </authorList>
    </citation>
    <scope>NUCLEOTIDE SEQUENCE [LARGE SCALE GENOMIC DNA]</scope>
    <source>
        <strain evidence="4 5">So0011-07</strain>
    </source>
</reference>
<evidence type="ECO:0000313" key="4">
    <source>
        <dbReference type="EMBL" id="KYF80667.1"/>
    </source>
</evidence>